<keyword evidence="3" id="KW-1185">Reference proteome</keyword>
<proteinExistence type="predicted"/>
<name>A0AAD1VM15_PELCU</name>
<dbReference type="Proteomes" id="UP001295444">
    <property type="component" value="Chromosome 01"/>
</dbReference>
<organism evidence="2 3">
    <name type="scientific">Pelobates cultripes</name>
    <name type="common">Western spadefoot toad</name>
    <dbReference type="NCBI Taxonomy" id="61616"/>
    <lineage>
        <taxon>Eukaryota</taxon>
        <taxon>Metazoa</taxon>
        <taxon>Chordata</taxon>
        <taxon>Craniata</taxon>
        <taxon>Vertebrata</taxon>
        <taxon>Euteleostomi</taxon>
        <taxon>Amphibia</taxon>
        <taxon>Batrachia</taxon>
        <taxon>Anura</taxon>
        <taxon>Pelobatoidea</taxon>
        <taxon>Pelobatidae</taxon>
        <taxon>Pelobates</taxon>
    </lineage>
</organism>
<reference evidence="2" key="1">
    <citation type="submission" date="2022-03" db="EMBL/GenBank/DDBJ databases">
        <authorList>
            <person name="Alioto T."/>
            <person name="Alioto T."/>
            <person name="Gomez Garrido J."/>
        </authorList>
    </citation>
    <scope>NUCLEOTIDE SEQUENCE</scope>
</reference>
<evidence type="ECO:0000313" key="2">
    <source>
        <dbReference type="EMBL" id="CAH2224661.1"/>
    </source>
</evidence>
<evidence type="ECO:0000256" key="1">
    <source>
        <dbReference type="SAM" id="MobiDB-lite"/>
    </source>
</evidence>
<gene>
    <name evidence="2" type="ORF">PECUL_23A008320</name>
</gene>
<feature type="compositionally biased region" description="Acidic residues" evidence="1">
    <location>
        <begin position="128"/>
        <end position="148"/>
    </location>
</feature>
<dbReference type="AlphaFoldDB" id="A0AAD1VM15"/>
<evidence type="ECO:0000313" key="3">
    <source>
        <dbReference type="Proteomes" id="UP001295444"/>
    </source>
</evidence>
<accession>A0AAD1VM15</accession>
<feature type="compositionally biased region" description="Basic and acidic residues" evidence="1">
    <location>
        <begin position="1"/>
        <end position="10"/>
    </location>
</feature>
<sequence>MEAGRRDQDGGGRGTRSRSPASFPAQPEVTSERARRAGRVTSAEAPRGAYVTSVRRNALTSQAPPSWNRANRSGEPGSREPGLESARAAWRDGGRPGGQLRSSGDGGHGGGRPEEAEDGGLWRGRLEMDEEAAMGEEDSVEELEELLEEQVPGNLPVSG</sequence>
<dbReference type="EMBL" id="OW240912">
    <property type="protein sequence ID" value="CAH2224661.1"/>
    <property type="molecule type" value="Genomic_DNA"/>
</dbReference>
<feature type="region of interest" description="Disordered" evidence="1">
    <location>
        <begin position="1"/>
        <end position="159"/>
    </location>
</feature>
<protein>
    <submittedName>
        <fullName evidence="2">Uncharacterized protein</fullName>
    </submittedName>
</protein>
<feature type="compositionally biased region" description="Polar residues" evidence="1">
    <location>
        <begin position="54"/>
        <end position="71"/>
    </location>
</feature>